<keyword evidence="4" id="KW-1185">Reference proteome</keyword>
<accession>A0ABU3P964</accession>
<feature type="domain" description="YbaK/aminoacyl-tRNA synthetase-associated" evidence="1">
    <location>
        <begin position="255"/>
        <end position="374"/>
    </location>
</feature>
<proteinExistence type="predicted"/>
<dbReference type="PANTHER" id="PTHR30411:SF0">
    <property type="entry name" value="CYS-TRNA(PRO)_CYS-TRNA(CYS) DEACYLASE YBAK"/>
    <property type="match status" value="1"/>
</dbReference>
<dbReference type="PANTHER" id="PTHR30411">
    <property type="entry name" value="CYTOPLASMIC PROTEIN"/>
    <property type="match status" value="1"/>
</dbReference>
<comment type="caution">
    <text evidence="3">The sequence shown here is derived from an EMBL/GenBank/DDBJ whole genome shotgun (WGS) entry which is preliminary data.</text>
</comment>
<dbReference type="InterPro" id="IPR007214">
    <property type="entry name" value="YbaK/aa-tRNA-synth-assoc-dom"/>
</dbReference>
<dbReference type="RefSeq" id="WP_315649584.1">
    <property type="nucleotide sequence ID" value="NZ_JAVXZY010000002.1"/>
</dbReference>
<evidence type="ECO:0000313" key="4">
    <source>
        <dbReference type="Proteomes" id="UP001246372"/>
    </source>
</evidence>
<evidence type="ECO:0000259" key="2">
    <source>
        <dbReference type="Pfam" id="PF21780"/>
    </source>
</evidence>
<dbReference type="SUPFAM" id="SSF55826">
    <property type="entry name" value="YbaK/ProRS associated domain"/>
    <property type="match status" value="1"/>
</dbReference>
<dbReference type="Gene3D" id="3.90.960.10">
    <property type="entry name" value="YbaK/aminoacyl-tRNA synthetase-associated domain"/>
    <property type="match status" value="1"/>
</dbReference>
<evidence type="ECO:0000313" key="3">
    <source>
        <dbReference type="EMBL" id="MDT8999095.1"/>
    </source>
</evidence>
<dbReference type="InterPro" id="IPR049240">
    <property type="entry name" value="DUF6875"/>
</dbReference>
<dbReference type="Proteomes" id="UP001246372">
    <property type="component" value="Unassembled WGS sequence"/>
</dbReference>
<organism evidence="3 4">
    <name type="scientific">Roseateles aquae</name>
    <dbReference type="NCBI Taxonomy" id="3077235"/>
    <lineage>
        <taxon>Bacteria</taxon>
        <taxon>Pseudomonadati</taxon>
        <taxon>Pseudomonadota</taxon>
        <taxon>Betaproteobacteria</taxon>
        <taxon>Burkholderiales</taxon>
        <taxon>Sphaerotilaceae</taxon>
        <taxon>Roseateles</taxon>
    </lineage>
</organism>
<reference evidence="3" key="1">
    <citation type="submission" date="2023-09" db="EMBL/GenBank/DDBJ databases">
        <title>Paucibacter sp. APW11 Genome sequencing and assembly.</title>
        <authorList>
            <person name="Kim I."/>
        </authorList>
    </citation>
    <scope>NUCLEOTIDE SEQUENCE</scope>
    <source>
        <strain evidence="3">APW11</strain>
    </source>
</reference>
<dbReference type="Pfam" id="PF21780">
    <property type="entry name" value="DUF6875"/>
    <property type="match status" value="1"/>
</dbReference>
<dbReference type="Pfam" id="PF04073">
    <property type="entry name" value="tRNA_edit"/>
    <property type="match status" value="1"/>
</dbReference>
<sequence>MTDTPSCAPAHPVLPPLLALDVNADLGHPAARLIADWARDYLCAPHQELGRNGPVCPFVPASLAKRLIFATIYEDADLDLNSVKAILLREMARFIALEPVSGNEAQFKSLMVLFPRIDANDVEALIERAQAELQQHFVPNGLMVGEFHAGPPDKRGLWNPEFRPLHSPIPMLVIRHMVPTDILFLNNNAQLFRAYANIYGTAVPERFRNQFEEAAQRFDMKIAAPDQRPAAPRVLQALDEQKASYQVHCHDDFDRPIRTPADFAAALGYELSRITKTLFLKGRTSATHYLLVCSMDKRVDLASLADKLNAGRLEMASLDDLRDLVGYPPTSVTPIGVAGIPVFIDESLFKHATVLTGAGVPRVEIEVSPDTLATLCQARSMAMG</sequence>
<dbReference type="CDD" id="cd04332">
    <property type="entry name" value="YbaK_like"/>
    <property type="match status" value="1"/>
</dbReference>
<gene>
    <name evidence="3" type="ORF">RQP53_07430</name>
</gene>
<dbReference type="InterPro" id="IPR036754">
    <property type="entry name" value="YbaK/aa-tRNA-synt-asso_dom_sf"/>
</dbReference>
<feature type="domain" description="DUF6875" evidence="2">
    <location>
        <begin position="33"/>
        <end position="209"/>
    </location>
</feature>
<name>A0ABU3P964_9BURK</name>
<protein>
    <submittedName>
        <fullName evidence="3">YbaK/EbsC family protein</fullName>
    </submittedName>
</protein>
<dbReference type="EMBL" id="JAVXZY010000002">
    <property type="protein sequence ID" value="MDT8999095.1"/>
    <property type="molecule type" value="Genomic_DNA"/>
</dbReference>
<evidence type="ECO:0000259" key="1">
    <source>
        <dbReference type="Pfam" id="PF04073"/>
    </source>
</evidence>